<dbReference type="PROSITE" id="PS00810">
    <property type="entry name" value="ADP_GLC_PYROPHOSPH_3"/>
    <property type="match status" value="1"/>
</dbReference>
<evidence type="ECO:0000256" key="3">
    <source>
        <dbReference type="ARBA" id="ARBA00022679"/>
    </source>
</evidence>
<feature type="binding site" evidence="9">
    <location>
        <position position="163"/>
    </location>
    <ligand>
        <name>alpha-D-glucose 1-phosphate</name>
        <dbReference type="ChEBI" id="CHEBI:58601"/>
    </ligand>
</feature>
<organism evidence="12 13">
    <name type="scientific">Georgenia halotolerans</name>
    <dbReference type="NCBI Taxonomy" id="3028317"/>
    <lineage>
        <taxon>Bacteria</taxon>
        <taxon>Bacillati</taxon>
        <taxon>Actinomycetota</taxon>
        <taxon>Actinomycetes</taxon>
        <taxon>Micrococcales</taxon>
        <taxon>Bogoriellaceae</taxon>
        <taxon>Georgenia</taxon>
    </lineage>
</organism>
<dbReference type="SUPFAM" id="SSF53448">
    <property type="entry name" value="Nucleotide-diphospho-sugar transferases"/>
    <property type="match status" value="1"/>
</dbReference>
<comment type="function">
    <text evidence="9">Involved in the biosynthesis of ADP-glucose, a building block required for the elongation reactions to produce glycogen. Catalyzes the reaction between ATP and alpha-D-glucose 1-phosphate (G1P) to produce pyrophosphate and ADP-Glc.</text>
</comment>
<evidence type="ECO:0000256" key="2">
    <source>
        <dbReference type="ARBA" id="ARBA00022600"/>
    </source>
</evidence>
<dbReference type="InterPro" id="IPR011831">
    <property type="entry name" value="ADP-Glc_PPase"/>
</dbReference>
<feature type="binding site" evidence="9">
    <location>
        <begin position="180"/>
        <end position="181"/>
    </location>
    <ligand>
        <name>alpha-D-glucose 1-phosphate</name>
        <dbReference type="ChEBI" id="CHEBI:58601"/>
    </ligand>
</feature>
<comment type="caution">
    <text evidence="12">The sequence shown here is derived from an EMBL/GenBank/DDBJ whole genome shotgun (WGS) entry which is preliminary data.</text>
</comment>
<comment type="catalytic activity">
    <reaction evidence="9">
        <text>alpha-D-glucose 1-phosphate + ATP + H(+) = ADP-alpha-D-glucose + diphosphate</text>
        <dbReference type="Rhea" id="RHEA:12120"/>
        <dbReference type="ChEBI" id="CHEBI:15378"/>
        <dbReference type="ChEBI" id="CHEBI:30616"/>
        <dbReference type="ChEBI" id="CHEBI:33019"/>
        <dbReference type="ChEBI" id="CHEBI:57498"/>
        <dbReference type="ChEBI" id="CHEBI:58601"/>
        <dbReference type="EC" id="2.7.7.27"/>
    </reaction>
</comment>
<feature type="domain" description="Nucleotidyl transferase" evidence="10">
    <location>
        <begin position="8"/>
        <end position="277"/>
    </location>
</feature>
<dbReference type="InterPro" id="IPR005835">
    <property type="entry name" value="NTP_transferase_dom"/>
</dbReference>
<dbReference type="InterPro" id="IPR023049">
    <property type="entry name" value="GlgC_bac"/>
</dbReference>
<protein>
    <recommendedName>
        <fullName evidence="9">Glucose-1-phosphate adenylyltransferase</fullName>
        <ecNumber evidence="9">2.7.7.27</ecNumber>
    </recommendedName>
    <alternativeName>
        <fullName evidence="9">ADP-glucose pyrophosphorylase</fullName>
        <shortName evidence="9">ADPGlc PPase</shortName>
    </alternativeName>
    <alternativeName>
        <fullName evidence="9">ADP-glucose synthase</fullName>
    </alternativeName>
</protein>
<keyword evidence="6 9" id="KW-0067">ATP-binding</keyword>
<dbReference type="Gene3D" id="2.160.10.10">
    <property type="entry name" value="Hexapeptide repeat proteins"/>
    <property type="match status" value="1"/>
</dbReference>
<evidence type="ECO:0000256" key="1">
    <source>
        <dbReference type="ARBA" id="ARBA00010443"/>
    </source>
</evidence>
<evidence type="ECO:0000256" key="8">
    <source>
        <dbReference type="ARBA" id="ARBA00023277"/>
    </source>
</evidence>
<gene>
    <name evidence="9" type="primary">glgC</name>
    <name evidence="12" type="ORF">PU560_15465</name>
</gene>
<keyword evidence="5 9" id="KW-0547">Nucleotide-binding</keyword>
<dbReference type="Pfam" id="PF24894">
    <property type="entry name" value="Hexapep_GlmU"/>
    <property type="match status" value="1"/>
</dbReference>
<dbReference type="InterPro" id="IPR029044">
    <property type="entry name" value="Nucleotide-diphossugar_trans"/>
</dbReference>
<evidence type="ECO:0000256" key="4">
    <source>
        <dbReference type="ARBA" id="ARBA00022695"/>
    </source>
</evidence>
<comment type="similarity">
    <text evidence="1 9">Belongs to the bacterial/plant glucose-1-phosphate adenylyltransferase family.</text>
</comment>
<name>A0ABT5U0S1_9MICO</name>
<proteinExistence type="inferred from homology"/>
<dbReference type="PROSITE" id="PS00808">
    <property type="entry name" value="ADP_GLC_PYROPHOSPH_1"/>
    <property type="match status" value="1"/>
</dbReference>
<evidence type="ECO:0000259" key="10">
    <source>
        <dbReference type="Pfam" id="PF00483"/>
    </source>
</evidence>
<evidence type="ECO:0000256" key="6">
    <source>
        <dbReference type="ARBA" id="ARBA00022840"/>
    </source>
</evidence>
<dbReference type="InterPro" id="IPR056818">
    <property type="entry name" value="GlmU/GlgC-like_hexapep"/>
</dbReference>
<keyword evidence="4 9" id="KW-0548">Nucleotidyltransferase</keyword>
<evidence type="ECO:0000256" key="5">
    <source>
        <dbReference type="ARBA" id="ARBA00022741"/>
    </source>
</evidence>
<evidence type="ECO:0000313" key="12">
    <source>
        <dbReference type="EMBL" id="MDD9207854.1"/>
    </source>
</evidence>
<dbReference type="InterPro" id="IPR005836">
    <property type="entry name" value="ADP_Glu_pyroP_CS"/>
</dbReference>
<dbReference type="Pfam" id="PF00483">
    <property type="entry name" value="NTP_transferase"/>
    <property type="match status" value="1"/>
</dbReference>
<feature type="site" description="Could play a key role in the communication between the regulatory and the substrate sites" evidence="9">
    <location>
        <position position="97"/>
    </location>
</feature>
<dbReference type="PROSITE" id="PS00809">
    <property type="entry name" value="ADP_GLC_PYROPHOSPH_2"/>
    <property type="match status" value="1"/>
</dbReference>
<comment type="subunit">
    <text evidence="9">Homotetramer.</text>
</comment>
<keyword evidence="13" id="KW-1185">Reference proteome</keyword>
<dbReference type="Proteomes" id="UP001165561">
    <property type="component" value="Unassembled WGS sequence"/>
</dbReference>
<keyword evidence="3 9" id="KW-0808">Transferase</keyword>
<keyword evidence="7 9" id="KW-0320">Glycogen biosynthesis</keyword>
<keyword evidence="8 9" id="KW-0119">Carbohydrate metabolism</keyword>
<sequence>MAYPHVLAIVLAGGEGKRLMPLTQDRAKPAVPFGGIYRLIDFALSNIVNSGYLRVVVLTQYKSHSLDRHIAMTWRMSNLLGNYVAPVPAQQRVGKHWFMGSADAIFQSLNLVTDERPDIVVVTGADNIYRMDFSQMVRQHLDSDFPLTIAGIRQPRSLSDQFGVIQASETDPQKVEKFLEKPTDARGLADSPDEVLASMGNYVMDADALRDAVTEDSKDEGSKHDMGGSIVPYFVDQGVAGLYDFTYNEVPGATDRDRTYWRDVGSVDAYYEATQDLIAVNPIFNLYNDAWPLYTGYTGLPPAKFVFGERERLGHAMDSIVSPGVIVSGGEVVGSVLSPGVRVNSWSSVRNSVLFDGVHVGRNATVSSAIVDKNVHIADGAQIGVDPERDRARGFEISEGGITVVPKGTRVER</sequence>
<dbReference type="PANTHER" id="PTHR43523">
    <property type="entry name" value="GLUCOSE-1-PHOSPHATE ADENYLYLTRANSFERASE-RELATED"/>
    <property type="match status" value="1"/>
</dbReference>
<dbReference type="PANTHER" id="PTHR43523:SF2">
    <property type="entry name" value="GLUCOSE-1-PHOSPHATE ADENYLYLTRANSFERASE"/>
    <property type="match status" value="1"/>
</dbReference>
<evidence type="ECO:0000313" key="13">
    <source>
        <dbReference type="Proteomes" id="UP001165561"/>
    </source>
</evidence>
<evidence type="ECO:0000259" key="11">
    <source>
        <dbReference type="Pfam" id="PF24894"/>
    </source>
</evidence>
<dbReference type="GO" id="GO:0016779">
    <property type="term" value="F:nucleotidyltransferase activity"/>
    <property type="evidence" value="ECO:0007669"/>
    <property type="project" value="UniProtKB-KW"/>
</dbReference>
<dbReference type="Gene3D" id="3.90.550.10">
    <property type="entry name" value="Spore Coat Polysaccharide Biosynthesis Protein SpsA, Chain A"/>
    <property type="match status" value="1"/>
</dbReference>
<dbReference type="EC" id="2.7.7.27" evidence="9"/>
<reference evidence="12" key="1">
    <citation type="submission" date="2023-02" db="EMBL/GenBank/DDBJ databases">
        <title>Georgenia sp.10Sc9-8, isolated from a soil sample collected from the Taklamakan desert.</title>
        <authorList>
            <person name="Liu S."/>
        </authorList>
    </citation>
    <scope>NUCLEOTIDE SEQUENCE</scope>
    <source>
        <strain evidence="12">10Sc9-8</strain>
    </source>
</reference>
<dbReference type="SUPFAM" id="SSF51161">
    <property type="entry name" value="Trimeric LpxA-like enzymes"/>
    <property type="match status" value="1"/>
</dbReference>
<comment type="pathway">
    <text evidence="9">Glycan biosynthesis; glycogen biosynthesis.</text>
</comment>
<feature type="domain" description="Glucose-1-phosphate adenylyltransferase/Bifunctional protein GlmU-like C-terminal hexapeptide" evidence="11">
    <location>
        <begin position="301"/>
        <end position="405"/>
    </location>
</feature>
<evidence type="ECO:0000256" key="9">
    <source>
        <dbReference type="HAMAP-Rule" id="MF_00624"/>
    </source>
</evidence>
<comment type="caution">
    <text evidence="9">Lacks conserved residue(s) required for the propagation of feature annotation.</text>
</comment>
<feature type="site" description="Could play a key role in the communication between the regulatory and the substrate sites" evidence="9">
    <location>
        <position position="60"/>
    </location>
</feature>
<keyword evidence="2 9" id="KW-0321">Glycogen metabolism</keyword>
<dbReference type="HAMAP" id="MF_00624">
    <property type="entry name" value="GlgC"/>
    <property type="match status" value="1"/>
</dbReference>
<dbReference type="EMBL" id="JARACI010001163">
    <property type="protein sequence ID" value="MDD9207854.1"/>
    <property type="molecule type" value="Genomic_DNA"/>
</dbReference>
<evidence type="ECO:0000256" key="7">
    <source>
        <dbReference type="ARBA" id="ARBA00023056"/>
    </source>
</evidence>
<dbReference type="NCBIfam" id="NF002023">
    <property type="entry name" value="PRK00844.1"/>
    <property type="match status" value="1"/>
</dbReference>
<feature type="binding site" evidence="9">
    <location>
        <position position="198"/>
    </location>
    <ligand>
        <name>alpha-D-glucose 1-phosphate</name>
        <dbReference type="ChEBI" id="CHEBI:58601"/>
    </ligand>
</feature>
<dbReference type="InterPro" id="IPR011004">
    <property type="entry name" value="Trimer_LpxA-like_sf"/>
</dbReference>
<accession>A0ABT5U0S1</accession>
<dbReference type="CDD" id="cd02508">
    <property type="entry name" value="ADP_Glucose_PP"/>
    <property type="match status" value="1"/>
</dbReference>
<dbReference type="CDD" id="cd04651">
    <property type="entry name" value="LbH_G1P_AT_C"/>
    <property type="match status" value="1"/>
</dbReference>